<dbReference type="EMBL" id="JABAYA010000010">
    <property type="protein sequence ID" value="KAF7731466.1"/>
    <property type="molecule type" value="Genomic_DNA"/>
</dbReference>
<evidence type="ECO:0000313" key="2">
    <source>
        <dbReference type="EMBL" id="KAF7731466.1"/>
    </source>
</evidence>
<accession>A0A8H7ESJ2</accession>
<evidence type="ECO:0000256" key="1">
    <source>
        <dbReference type="SAM" id="MobiDB-lite"/>
    </source>
</evidence>
<evidence type="ECO:0000313" key="3">
    <source>
        <dbReference type="Proteomes" id="UP000605846"/>
    </source>
</evidence>
<feature type="region of interest" description="Disordered" evidence="1">
    <location>
        <begin position="1"/>
        <end position="20"/>
    </location>
</feature>
<gene>
    <name evidence="2" type="ORF">EC973_000274</name>
</gene>
<keyword evidence="3" id="KW-1185">Reference proteome</keyword>
<proteinExistence type="predicted"/>
<dbReference type="Proteomes" id="UP000605846">
    <property type="component" value="Unassembled WGS sequence"/>
</dbReference>
<sequence>MLYVAGVTKSGHGDSLHPASAMTYRKAAEMKKEEEEKKKTYNPFAVLNNDGEDMFDMED</sequence>
<dbReference type="AlphaFoldDB" id="A0A8H7ESJ2"/>
<organism evidence="2 3">
    <name type="scientific">Apophysomyces ossiformis</name>
    <dbReference type="NCBI Taxonomy" id="679940"/>
    <lineage>
        <taxon>Eukaryota</taxon>
        <taxon>Fungi</taxon>
        <taxon>Fungi incertae sedis</taxon>
        <taxon>Mucoromycota</taxon>
        <taxon>Mucoromycotina</taxon>
        <taxon>Mucoromycetes</taxon>
        <taxon>Mucorales</taxon>
        <taxon>Mucorineae</taxon>
        <taxon>Mucoraceae</taxon>
        <taxon>Apophysomyces</taxon>
    </lineage>
</organism>
<comment type="caution">
    <text evidence="2">The sequence shown here is derived from an EMBL/GenBank/DDBJ whole genome shotgun (WGS) entry which is preliminary data.</text>
</comment>
<reference evidence="2" key="1">
    <citation type="submission" date="2020-01" db="EMBL/GenBank/DDBJ databases">
        <title>Genome Sequencing of Three Apophysomyces-Like Fungal Strains Confirms a Novel Fungal Genus in the Mucoromycota with divergent Burkholderia-like Endosymbiotic Bacteria.</title>
        <authorList>
            <person name="Stajich J.E."/>
            <person name="Macias A.M."/>
            <person name="Carter-House D."/>
            <person name="Lovett B."/>
            <person name="Kasson L.R."/>
            <person name="Berry K."/>
            <person name="Grigoriev I."/>
            <person name="Chang Y."/>
            <person name="Spatafora J."/>
            <person name="Kasson M.T."/>
        </authorList>
    </citation>
    <scope>NUCLEOTIDE SEQUENCE</scope>
    <source>
        <strain evidence="2">NRRL A-21654</strain>
    </source>
</reference>
<name>A0A8H7ESJ2_9FUNG</name>
<protein>
    <submittedName>
        <fullName evidence="2">Uncharacterized protein</fullName>
    </submittedName>
</protein>